<feature type="chain" id="PRO_5018084920" evidence="3">
    <location>
        <begin position="32"/>
        <end position="335"/>
    </location>
</feature>
<dbReference type="SUPFAM" id="SSF53850">
    <property type="entry name" value="Periplasmic binding protein-like II"/>
    <property type="match status" value="1"/>
</dbReference>
<dbReference type="Gene3D" id="3.40.190.10">
    <property type="entry name" value="Periplasmic binding protein-like II"/>
    <property type="match status" value="2"/>
</dbReference>
<evidence type="ECO:0000256" key="1">
    <source>
        <dbReference type="ARBA" id="ARBA00022729"/>
    </source>
</evidence>
<name>A0A3M2M8A5_9ACTN</name>
<protein>
    <submittedName>
        <fullName evidence="5">ABC transporter substrate-binding protein</fullName>
    </submittedName>
</protein>
<organism evidence="5 6">
    <name type="scientific">Streptomyces triticirhizae</name>
    <dbReference type="NCBI Taxonomy" id="2483353"/>
    <lineage>
        <taxon>Bacteria</taxon>
        <taxon>Bacillati</taxon>
        <taxon>Actinomycetota</taxon>
        <taxon>Actinomycetes</taxon>
        <taxon>Kitasatosporales</taxon>
        <taxon>Streptomycetaceae</taxon>
        <taxon>Streptomyces</taxon>
    </lineage>
</organism>
<feature type="domain" description="Solute-binding protein family 3/N-terminal" evidence="4">
    <location>
        <begin position="89"/>
        <end position="318"/>
    </location>
</feature>
<dbReference type="Pfam" id="PF00497">
    <property type="entry name" value="SBP_bac_3"/>
    <property type="match status" value="1"/>
</dbReference>
<dbReference type="PANTHER" id="PTHR35936">
    <property type="entry name" value="MEMBRANE-BOUND LYTIC MUREIN TRANSGLYCOSYLASE F"/>
    <property type="match status" value="1"/>
</dbReference>
<gene>
    <name evidence="5" type="ORF">EBN88_03465</name>
</gene>
<accession>A0A3M2M8A5</accession>
<evidence type="ECO:0000259" key="4">
    <source>
        <dbReference type="SMART" id="SM00062"/>
    </source>
</evidence>
<proteinExistence type="predicted"/>
<evidence type="ECO:0000256" key="3">
    <source>
        <dbReference type="SAM" id="SignalP"/>
    </source>
</evidence>
<comment type="caution">
    <text evidence="5">The sequence shown here is derived from an EMBL/GenBank/DDBJ whole genome shotgun (WGS) entry which is preliminary data.</text>
</comment>
<reference evidence="5 6" key="1">
    <citation type="submission" date="2018-10" db="EMBL/GenBank/DDBJ databases">
        <title>Isolation, diversity and antifungal activity of actinobacteria from wheat.</title>
        <authorList>
            <person name="Han C."/>
        </authorList>
    </citation>
    <scope>NUCLEOTIDE SEQUENCE [LARGE SCALE GENOMIC DNA]</scope>
    <source>
        <strain evidence="5 6">NEAU-YY642</strain>
    </source>
</reference>
<evidence type="ECO:0000313" key="6">
    <source>
        <dbReference type="Proteomes" id="UP000278673"/>
    </source>
</evidence>
<feature type="region of interest" description="Disordered" evidence="2">
    <location>
        <begin position="34"/>
        <end position="66"/>
    </location>
</feature>
<dbReference type="EMBL" id="RFFJ01000009">
    <property type="protein sequence ID" value="RMI45210.1"/>
    <property type="molecule type" value="Genomic_DNA"/>
</dbReference>
<dbReference type="SMART" id="SM00062">
    <property type="entry name" value="PBPb"/>
    <property type="match status" value="1"/>
</dbReference>
<keyword evidence="1 3" id="KW-0732">Signal</keyword>
<keyword evidence="6" id="KW-1185">Reference proteome</keyword>
<dbReference type="CDD" id="cd01004">
    <property type="entry name" value="PBP2_MidA_like"/>
    <property type="match status" value="1"/>
</dbReference>
<evidence type="ECO:0000256" key="2">
    <source>
        <dbReference type="SAM" id="MobiDB-lite"/>
    </source>
</evidence>
<dbReference type="PANTHER" id="PTHR35936:SF19">
    <property type="entry name" value="AMINO-ACID-BINDING PROTEIN YXEM-RELATED"/>
    <property type="match status" value="1"/>
</dbReference>
<feature type="compositionally biased region" description="Polar residues" evidence="2">
    <location>
        <begin position="44"/>
        <end position="65"/>
    </location>
</feature>
<feature type="signal peptide" evidence="3">
    <location>
        <begin position="1"/>
        <end position="31"/>
    </location>
</feature>
<dbReference type="RefSeq" id="WP_122182288.1">
    <property type="nucleotide sequence ID" value="NZ_RFFJ01000009.1"/>
</dbReference>
<dbReference type="PROSITE" id="PS51257">
    <property type="entry name" value="PROKAR_LIPOPROTEIN"/>
    <property type="match status" value="1"/>
</dbReference>
<evidence type="ECO:0000313" key="5">
    <source>
        <dbReference type="EMBL" id="RMI45210.1"/>
    </source>
</evidence>
<dbReference type="InterPro" id="IPR001638">
    <property type="entry name" value="Solute-binding_3/MltF_N"/>
</dbReference>
<sequence>MNVVVRPPRARATVPLPAALALAVTLPLALAGCADPEDGGTEPASETATDQAQEINLSPDQNRVSTEPVPEIAALVPQEIRERGTLEVVSTAGTVPPLSFYATDDQTVIGVETDIASLVADVLDLEVNYNVVDWANIFVGLDSGRYDAGFANITVTEERKEKYDFATYRLDNIAFEARADADWTVTGPEDVAGRSIGVTSGTNQEAILISWSEQNEAAGLEPTDIRYFQNSTDYYLALSSGRLDAYLGPSPSTAYHARVTGETRIVGTFSGAGDNIQGEIAATTRRDNGLIEALHAALNETIENGTYAEVLDRWGLADEAVEASEINPPGLPPTE</sequence>
<dbReference type="Proteomes" id="UP000278673">
    <property type="component" value="Unassembled WGS sequence"/>
</dbReference>
<dbReference type="AlphaFoldDB" id="A0A3M2M8A5"/>